<evidence type="ECO:0008006" key="3">
    <source>
        <dbReference type="Google" id="ProtNLM"/>
    </source>
</evidence>
<dbReference type="PANTHER" id="PTHR11669">
    <property type="entry name" value="REPLICATION FACTOR C / DNA POLYMERASE III GAMMA-TAU SUBUNIT"/>
    <property type="match status" value="1"/>
</dbReference>
<comment type="caution">
    <text evidence="1">The sequence shown here is derived from an EMBL/GenBank/DDBJ whole genome shotgun (WGS) entry which is preliminary data.</text>
</comment>
<evidence type="ECO:0000313" key="2">
    <source>
        <dbReference type="Proteomes" id="UP000178925"/>
    </source>
</evidence>
<dbReference type="EMBL" id="MFGC01000019">
    <property type="protein sequence ID" value="OGF28146.1"/>
    <property type="molecule type" value="Genomic_DNA"/>
</dbReference>
<dbReference type="Gene3D" id="3.40.50.300">
    <property type="entry name" value="P-loop containing nucleotide triphosphate hydrolases"/>
    <property type="match status" value="1"/>
</dbReference>
<dbReference type="GO" id="GO:0006261">
    <property type="term" value="P:DNA-templated DNA replication"/>
    <property type="evidence" value="ECO:0007669"/>
    <property type="project" value="TreeGrafter"/>
</dbReference>
<dbReference type="InterPro" id="IPR027417">
    <property type="entry name" value="P-loop_NTPase"/>
</dbReference>
<sequence length="338" mass="37744">MSGTEKFTFNWPFFGNTHIIDFLQRSIENNRLAHFYIFAGARNVGKLSAARQFAGSLLCENFANGRGALPCGECAACRQFGQNRHSDVVWLERIADKKNISIEQVREFIRAMHMGTFMGQRKAGIIKDADTLSVEAANALLKTLEEPSGKVTMILLTALPERLPATILSRAQVLRFLPAPAGDIYDYLVREHKAGRDVSRRLSRLCLGRPALAVKLWEDKEFLKKADEARQIFFRLVQSQSTEQFSLIADLLKQNKDTDARTQAGEILEWWQVALRDLLLTRVGAQDVAAGEGAAEISDNTLPLERIMRLARALRTAEIYLQANVQPAAALESVALCV</sequence>
<dbReference type="AlphaFoldDB" id="A0A1F5SNN2"/>
<dbReference type="Proteomes" id="UP000178925">
    <property type="component" value="Unassembled WGS sequence"/>
</dbReference>
<gene>
    <name evidence="1" type="ORF">A2242_03780</name>
</gene>
<name>A0A1F5SNN2_9BACT</name>
<reference evidence="1 2" key="1">
    <citation type="journal article" date="2016" name="Nat. Commun.">
        <title>Thousands of microbial genomes shed light on interconnected biogeochemical processes in an aquifer system.</title>
        <authorList>
            <person name="Anantharaman K."/>
            <person name="Brown C.T."/>
            <person name="Hug L.A."/>
            <person name="Sharon I."/>
            <person name="Castelle C.J."/>
            <person name="Probst A.J."/>
            <person name="Thomas B.C."/>
            <person name="Singh A."/>
            <person name="Wilkins M.J."/>
            <person name="Karaoz U."/>
            <person name="Brodie E.L."/>
            <person name="Williams K.H."/>
            <person name="Hubbard S.S."/>
            <person name="Banfield J.F."/>
        </authorList>
    </citation>
    <scope>NUCLEOTIDE SEQUENCE [LARGE SCALE GENOMIC DNA]</scope>
</reference>
<proteinExistence type="predicted"/>
<organism evidence="1 2">
    <name type="scientific">Candidatus Falkowbacteria bacterium RIFOXYA2_FULL_47_9</name>
    <dbReference type="NCBI Taxonomy" id="1797995"/>
    <lineage>
        <taxon>Bacteria</taxon>
        <taxon>Candidatus Falkowiibacteriota</taxon>
    </lineage>
</organism>
<dbReference type="PANTHER" id="PTHR11669:SF8">
    <property type="entry name" value="DNA POLYMERASE III SUBUNIT DELTA"/>
    <property type="match status" value="1"/>
</dbReference>
<accession>A0A1F5SNN2</accession>
<dbReference type="InterPro" id="IPR050238">
    <property type="entry name" value="DNA_Rep/Repair_Clamp_Loader"/>
</dbReference>
<dbReference type="SUPFAM" id="SSF52540">
    <property type="entry name" value="P-loop containing nucleoside triphosphate hydrolases"/>
    <property type="match status" value="1"/>
</dbReference>
<dbReference type="Pfam" id="PF13177">
    <property type="entry name" value="DNA_pol3_delta2"/>
    <property type="match status" value="1"/>
</dbReference>
<protein>
    <recommendedName>
        <fullName evidence="3">DNA polymerase III subunit delta</fullName>
    </recommendedName>
</protein>
<evidence type="ECO:0000313" key="1">
    <source>
        <dbReference type="EMBL" id="OGF28146.1"/>
    </source>
</evidence>
<dbReference type="STRING" id="1797995.A2242_03780"/>